<dbReference type="InterPro" id="IPR014729">
    <property type="entry name" value="Rossmann-like_a/b/a_fold"/>
</dbReference>
<dbReference type="InterPro" id="IPR004821">
    <property type="entry name" value="Cyt_trans-like"/>
</dbReference>
<dbReference type="NCBIfam" id="TIGR00125">
    <property type="entry name" value="cyt_tran_rel"/>
    <property type="match status" value="1"/>
</dbReference>
<keyword evidence="3 9" id="KW-0548">Nucleotidyltransferase</keyword>
<feature type="binding site" evidence="9">
    <location>
        <position position="77"/>
    </location>
    <ligand>
        <name>substrate</name>
    </ligand>
</feature>
<dbReference type="GO" id="GO:0005524">
    <property type="term" value="F:ATP binding"/>
    <property type="evidence" value="ECO:0007669"/>
    <property type="project" value="UniProtKB-KW"/>
</dbReference>
<feature type="binding site" evidence="9">
    <location>
        <position position="21"/>
    </location>
    <ligand>
        <name>ATP</name>
        <dbReference type="ChEBI" id="CHEBI:30616"/>
    </ligand>
</feature>
<dbReference type="UniPathway" id="UPA00241">
    <property type="reaction ID" value="UER00355"/>
</dbReference>
<comment type="cofactor">
    <cofactor evidence="9">
        <name>Mg(2+)</name>
        <dbReference type="ChEBI" id="CHEBI:18420"/>
    </cofactor>
</comment>
<dbReference type="GO" id="GO:0015937">
    <property type="term" value="P:coenzyme A biosynthetic process"/>
    <property type="evidence" value="ECO:0007669"/>
    <property type="project" value="UniProtKB-UniRule"/>
</dbReference>
<evidence type="ECO:0000256" key="1">
    <source>
        <dbReference type="ARBA" id="ARBA00022490"/>
    </source>
</evidence>
<dbReference type="GO" id="GO:0004595">
    <property type="term" value="F:pantetheine-phosphate adenylyltransferase activity"/>
    <property type="evidence" value="ECO:0007669"/>
    <property type="project" value="UniProtKB-UniRule"/>
</dbReference>
<evidence type="ECO:0000256" key="2">
    <source>
        <dbReference type="ARBA" id="ARBA00022679"/>
    </source>
</evidence>
<comment type="similarity">
    <text evidence="9">Belongs to the bacterial CoaD family.</text>
</comment>
<dbReference type="PRINTS" id="PR01020">
    <property type="entry name" value="LPSBIOSNTHSS"/>
</dbReference>
<evidence type="ECO:0000313" key="12">
    <source>
        <dbReference type="Proteomes" id="UP000315700"/>
    </source>
</evidence>
<comment type="subcellular location">
    <subcellularLocation>
        <location evidence="9">Cytoplasm</location>
    </subcellularLocation>
</comment>
<sequence length="168" mass="18463">MPTSARIAIYPGSFDPVTLGHEDIVRRGASLFSELTVAIGINPEKSPLFTHEERLEVLREVFADLPNVKVASFHGLTVDFAKSIGATVMLRGLRTVSDMDAEFTMALANHVLAPDIETVFLMAAERYSHISSTLIRQIARMAKSAGRQHLSQFVPEAVIDLLIEKSSE</sequence>
<dbReference type="PANTHER" id="PTHR21342">
    <property type="entry name" value="PHOSPHOPANTETHEINE ADENYLYLTRANSFERASE"/>
    <property type="match status" value="1"/>
</dbReference>
<comment type="subunit">
    <text evidence="9">Homohexamer.</text>
</comment>
<dbReference type="OrthoDB" id="9806661at2"/>
<feature type="binding site" evidence="9">
    <location>
        <position position="102"/>
    </location>
    <ligand>
        <name>ATP</name>
        <dbReference type="ChEBI" id="CHEBI:30616"/>
    </ligand>
</feature>
<evidence type="ECO:0000256" key="3">
    <source>
        <dbReference type="ARBA" id="ARBA00022695"/>
    </source>
</evidence>
<dbReference type="AlphaFoldDB" id="A0A517SM08"/>
<protein>
    <recommendedName>
        <fullName evidence="9">Phosphopantetheine adenylyltransferase</fullName>
        <ecNumber evidence="9">2.7.7.3</ecNumber>
    </recommendedName>
    <alternativeName>
        <fullName evidence="9">Dephospho-CoA pyrophosphorylase</fullName>
    </alternativeName>
    <alternativeName>
        <fullName evidence="9">Pantetheine-phosphate adenylyltransferase</fullName>
        <shortName evidence="9">PPAT</shortName>
    </alternativeName>
</protein>
<comment type="function">
    <text evidence="9">Reversibly transfers an adenylyl group from ATP to 4'-phosphopantetheine, yielding dephospho-CoA (dPCoA) and pyrophosphate.</text>
</comment>
<accession>A0A517SM08</accession>
<evidence type="ECO:0000256" key="6">
    <source>
        <dbReference type="ARBA" id="ARBA00022842"/>
    </source>
</evidence>
<keyword evidence="12" id="KW-1185">Reference proteome</keyword>
<evidence type="ECO:0000256" key="5">
    <source>
        <dbReference type="ARBA" id="ARBA00022840"/>
    </source>
</evidence>
<dbReference type="Pfam" id="PF01467">
    <property type="entry name" value="CTP_transf_like"/>
    <property type="match status" value="1"/>
</dbReference>
<feature type="site" description="Transition state stabilizer" evidence="9">
    <location>
        <position position="21"/>
    </location>
</feature>
<dbReference type="EC" id="2.7.7.3" evidence="9"/>
<keyword evidence="7 9" id="KW-0173">Coenzyme A biosynthesis</keyword>
<feature type="domain" description="Cytidyltransferase-like" evidence="10">
    <location>
        <begin position="9"/>
        <end position="137"/>
    </location>
</feature>
<dbReference type="InterPro" id="IPR001980">
    <property type="entry name" value="PPAT"/>
</dbReference>
<evidence type="ECO:0000259" key="10">
    <source>
        <dbReference type="Pfam" id="PF01467"/>
    </source>
</evidence>
<evidence type="ECO:0000256" key="9">
    <source>
        <dbReference type="HAMAP-Rule" id="MF_00151"/>
    </source>
</evidence>
<feature type="binding site" evidence="9">
    <location>
        <position position="91"/>
    </location>
    <ligand>
        <name>substrate</name>
    </ligand>
</feature>
<evidence type="ECO:0000256" key="8">
    <source>
        <dbReference type="ARBA" id="ARBA00029346"/>
    </source>
</evidence>
<feature type="binding site" evidence="9">
    <location>
        <begin position="127"/>
        <end position="133"/>
    </location>
    <ligand>
        <name>ATP</name>
        <dbReference type="ChEBI" id="CHEBI:30616"/>
    </ligand>
</feature>
<evidence type="ECO:0000256" key="4">
    <source>
        <dbReference type="ARBA" id="ARBA00022741"/>
    </source>
</evidence>
<dbReference type="KEGG" id="ccos:Pan44_52220"/>
<organism evidence="11 12">
    <name type="scientific">Caulifigura coniformis</name>
    <dbReference type="NCBI Taxonomy" id="2527983"/>
    <lineage>
        <taxon>Bacteria</taxon>
        <taxon>Pseudomonadati</taxon>
        <taxon>Planctomycetota</taxon>
        <taxon>Planctomycetia</taxon>
        <taxon>Planctomycetales</taxon>
        <taxon>Planctomycetaceae</taxon>
        <taxon>Caulifigura</taxon>
    </lineage>
</organism>
<dbReference type="HAMAP" id="MF_00151">
    <property type="entry name" value="PPAT_bact"/>
    <property type="match status" value="1"/>
</dbReference>
<dbReference type="CDD" id="cd02163">
    <property type="entry name" value="PPAT"/>
    <property type="match status" value="1"/>
</dbReference>
<dbReference type="SUPFAM" id="SSF52374">
    <property type="entry name" value="Nucleotidylyl transferase"/>
    <property type="match status" value="1"/>
</dbReference>
<feature type="binding site" evidence="9">
    <location>
        <begin position="92"/>
        <end position="94"/>
    </location>
    <ligand>
        <name>ATP</name>
        <dbReference type="ChEBI" id="CHEBI:30616"/>
    </ligand>
</feature>
<comment type="catalytic activity">
    <reaction evidence="8 9">
        <text>(R)-4'-phosphopantetheine + ATP + H(+) = 3'-dephospho-CoA + diphosphate</text>
        <dbReference type="Rhea" id="RHEA:19801"/>
        <dbReference type="ChEBI" id="CHEBI:15378"/>
        <dbReference type="ChEBI" id="CHEBI:30616"/>
        <dbReference type="ChEBI" id="CHEBI:33019"/>
        <dbReference type="ChEBI" id="CHEBI:57328"/>
        <dbReference type="ChEBI" id="CHEBI:61723"/>
        <dbReference type="EC" id="2.7.7.3"/>
    </reaction>
</comment>
<evidence type="ECO:0000256" key="7">
    <source>
        <dbReference type="ARBA" id="ARBA00022993"/>
    </source>
</evidence>
<dbReference type="RefSeq" id="WP_145034537.1">
    <property type="nucleotide sequence ID" value="NZ_CP036271.1"/>
</dbReference>
<dbReference type="InParanoid" id="A0A517SM08"/>
<keyword evidence="1 9" id="KW-0963">Cytoplasm</keyword>
<dbReference type="GO" id="GO:0005737">
    <property type="term" value="C:cytoplasm"/>
    <property type="evidence" value="ECO:0007669"/>
    <property type="project" value="UniProtKB-SubCell"/>
</dbReference>
<dbReference type="Proteomes" id="UP000315700">
    <property type="component" value="Chromosome"/>
</dbReference>
<dbReference type="EMBL" id="CP036271">
    <property type="protein sequence ID" value="QDT57155.1"/>
    <property type="molecule type" value="Genomic_DNA"/>
</dbReference>
<proteinExistence type="inferred from homology"/>
<keyword evidence="2 9" id="KW-0808">Transferase</keyword>
<dbReference type="Gene3D" id="3.40.50.620">
    <property type="entry name" value="HUPs"/>
    <property type="match status" value="1"/>
</dbReference>
<name>A0A517SM08_9PLAN</name>
<gene>
    <name evidence="9 11" type="primary">coaD</name>
    <name evidence="11" type="ORF">Pan44_52220</name>
</gene>
<comment type="pathway">
    <text evidence="9">Cofactor biosynthesis; coenzyme A biosynthesis; CoA from (R)-pantothenate: step 4/5.</text>
</comment>
<dbReference type="NCBIfam" id="TIGR01510">
    <property type="entry name" value="coaD_prev_kdtB"/>
    <property type="match status" value="1"/>
</dbReference>
<feature type="binding site" evidence="9">
    <location>
        <position position="45"/>
    </location>
    <ligand>
        <name>substrate</name>
    </ligand>
</feature>
<keyword evidence="4 9" id="KW-0547">Nucleotide-binding</keyword>
<dbReference type="FunCoup" id="A0A517SM08">
    <property type="interactions" value="402"/>
</dbReference>
<feature type="binding site" evidence="9">
    <location>
        <begin position="13"/>
        <end position="14"/>
    </location>
    <ligand>
        <name>ATP</name>
        <dbReference type="ChEBI" id="CHEBI:30616"/>
    </ligand>
</feature>
<keyword evidence="5 9" id="KW-0067">ATP-binding</keyword>
<keyword evidence="6 9" id="KW-0460">Magnesium</keyword>
<reference evidence="11 12" key="1">
    <citation type="submission" date="2019-02" db="EMBL/GenBank/DDBJ databases">
        <title>Deep-cultivation of Planctomycetes and their phenomic and genomic characterization uncovers novel biology.</title>
        <authorList>
            <person name="Wiegand S."/>
            <person name="Jogler M."/>
            <person name="Boedeker C."/>
            <person name="Pinto D."/>
            <person name="Vollmers J."/>
            <person name="Rivas-Marin E."/>
            <person name="Kohn T."/>
            <person name="Peeters S.H."/>
            <person name="Heuer A."/>
            <person name="Rast P."/>
            <person name="Oberbeckmann S."/>
            <person name="Bunk B."/>
            <person name="Jeske O."/>
            <person name="Meyerdierks A."/>
            <person name="Storesund J.E."/>
            <person name="Kallscheuer N."/>
            <person name="Luecker S."/>
            <person name="Lage O.M."/>
            <person name="Pohl T."/>
            <person name="Merkel B.J."/>
            <person name="Hornburger P."/>
            <person name="Mueller R.-W."/>
            <person name="Bruemmer F."/>
            <person name="Labrenz M."/>
            <person name="Spormann A.M."/>
            <person name="Op den Camp H."/>
            <person name="Overmann J."/>
            <person name="Amann R."/>
            <person name="Jetten M.S.M."/>
            <person name="Mascher T."/>
            <person name="Medema M.H."/>
            <person name="Devos D.P."/>
            <person name="Kaster A.-K."/>
            <person name="Ovreas L."/>
            <person name="Rohde M."/>
            <person name="Galperin M.Y."/>
            <person name="Jogler C."/>
        </authorList>
    </citation>
    <scope>NUCLEOTIDE SEQUENCE [LARGE SCALE GENOMIC DNA]</scope>
    <source>
        <strain evidence="11 12">Pan44</strain>
    </source>
</reference>
<feature type="binding site" evidence="9">
    <location>
        <position position="13"/>
    </location>
    <ligand>
        <name>substrate</name>
    </ligand>
</feature>
<evidence type="ECO:0000313" key="11">
    <source>
        <dbReference type="EMBL" id="QDT57155.1"/>
    </source>
</evidence>
<dbReference type="PANTHER" id="PTHR21342:SF1">
    <property type="entry name" value="PHOSPHOPANTETHEINE ADENYLYLTRANSFERASE"/>
    <property type="match status" value="1"/>
</dbReference>